<evidence type="ECO:0000313" key="2">
    <source>
        <dbReference type="EMBL" id="KKK47523.1"/>
    </source>
</evidence>
<reference evidence="2" key="1">
    <citation type="journal article" date="2015" name="Nature">
        <title>Complex archaea that bridge the gap between prokaryotes and eukaryotes.</title>
        <authorList>
            <person name="Spang A."/>
            <person name="Saw J.H."/>
            <person name="Jorgensen S.L."/>
            <person name="Zaremba-Niedzwiedzka K."/>
            <person name="Martijn J."/>
            <person name="Lind A.E."/>
            <person name="van Eijk R."/>
            <person name="Schleper C."/>
            <person name="Guy L."/>
            <person name="Ettema T.J."/>
        </authorList>
    </citation>
    <scope>NUCLEOTIDE SEQUENCE</scope>
</reference>
<dbReference type="EMBL" id="LAZR01069537">
    <property type="protein sequence ID" value="KKK47523.1"/>
    <property type="molecule type" value="Genomic_DNA"/>
</dbReference>
<name>A0A0F8VT42_9ZZZZ</name>
<feature type="transmembrane region" description="Helical" evidence="1">
    <location>
        <begin position="20"/>
        <end position="42"/>
    </location>
</feature>
<protein>
    <submittedName>
        <fullName evidence="2">Uncharacterized protein</fullName>
    </submittedName>
</protein>
<keyword evidence="1" id="KW-0472">Membrane</keyword>
<comment type="caution">
    <text evidence="2">The sequence shown here is derived from an EMBL/GenBank/DDBJ whole genome shotgun (WGS) entry which is preliminary data.</text>
</comment>
<sequence>MTDKAAVKAYLLELQEVYLLVQVVVCLLVQLHILGTFPLGLYL</sequence>
<evidence type="ECO:0000256" key="1">
    <source>
        <dbReference type="SAM" id="Phobius"/>
    </source>
</evidence>
<gene>
    <name evidence="2" type="ORF">LCGC14_3154320</name>
</gene>
<accession>A0A0F8VT42</accession>
<dbReference type="AlphaFoldDB" id="A0A0F8VT42"/>
<proteinExistence type="predicted"/>
<keyword evidence="1" id="KW-0812">Transmembrane</keyword>
<organism evidence="2">
    <name type="scientific">marine sediment metagenome</name>
    <dbReference type="NCBI Taxonomy" id="412755"/>
    <lineage>
        <taxon>unclassified sequences</taxon>
        <taxon>metagenomes</taxon>
        <taxon>ecological metagenomes</taxon>
    </lineage>
</organism>
<keyword evidence="1" id="KW-1133">Transmembrane helix</keyword>